<protein>
    <submittedName>
        <fullName evidence="2">Uncharacterized protein</fullName>
    </submittedName>
</protein>
<proteinExistence type="predicted"/>
<sequence>MAGTLPPNAKSRPRENPARSMPRRAAAKLNATTGLTLSQGPSETQSKTEAFPAAPLSAPKIRESSSTRQ</sequence>
<keyword evidence="3" id="KW-1185">Reference proteome</keyword>
<dbReference type="EMBL" id="JAQQWK010000003">
    <property type="protein sequence ID" value="KAK8045596.1"/>
    <property type="molecule type" value="Genomic_DNA"/>
</dbReference>
<name>A0ABR1TG24_9PEZI</name>
<feature type="region of interest" description="Disordered" evidence="1">
    <location>
        <begin position="1"/>
        <end position="69"/>
    </location>
</feature>
<feature type="compositionally biased region" description="Polar residues" evidence="1">
    <location>
        <begin position="30"/>
        <end position="48"/>
    </location>
</feature>
<evidence type="ECO:0000313" key="3">
    <source>
        <dbReference type="Proteomes" id="UP001444661"/>
    </source>
</evidence>
<comment type="caution">
    <text evidence="2">The sequence shown here is derived from an EMBL/GenBank/DDBJ whole genome shotgun (WGS) entry which is preliminary data.</text>
</comment>
<gene>
    <name evidence="2" type="ORF">PG993_005620</name>
</gene>
<evidence type="ECO:0000313" key="2">
    <source>
        <dbReference type="EMBL" id="KAK8045596.1"/>
    </source>
</evidence>
<feature type="compositionally biased region" description="Basic and acidic residues" evidence="1">
    <location>
        <begin position="60"/>
        <end position="69"/>
    </location>
</feature>
<organism evidence="2 3">
    <name type="scientific">Apiospora rasikravindrae</name>
    <dbReference type="NCBI Taxonomy" id="990691"/>
    <lineage>
        <taxon>Eukaryota</taxon>
        <taxon>Fungi</taxon>
        <taxon>Dikarya</taxon>
        <taxon>Ascomycota</taxon>
        <taxon>Pezizomycotina</taxon>
        <taxon>Sordariomycetes</taxon>
        <taxon>Xylariomycetidae</taxon>
        <taxon>Amphisphaeriales</taxon>
        <taxon>Apiosporaceae</taxon>
        <taxon>Apiospora</taxon>
    </lineage>
</organism>
<accession>A0ABR1TG24</accession>
<reference evidence="2 3" key="1">
    <citation type="submission" date="2023-01" db="EMBL/GenBank/DDBJ databases">
        <title>Analysis of 21 Apiospora genomes using comparative genomics revels a genus with tremendous synthesis potential of carbohydrate active enzymes and secondary metabolites.</title>
        <authorList>
            <person name="Sorensen T."/>
        </authorList>
    </citation>
    <scope>NUCLEOTIDE SEQUENCE [LARGE SCALE GENOMIC DNA]</scope>
    <source>
        <strain evidence="2 3">CBS 33761</strain>
    </source>
</reference>
<evidence type="ECO:0000256" key="1">
    <source>
        <dbReference type="SAM" id="MobiDB-lite"/>
    </source>
</evidence>
<dbReference type="Proteomes" id="UP001444661">
    <property type="component" value="Unassembled WGS sequence"/>
</dbReference>